<accession>A0AAN6LZV3</accession>
<proteinExistence type="predicted"/>
<sequence>MSPAIVPDLTLHMLPHRHTALFNALYTSPHGGPVRILPLLLESGTILYEIHVPCFALYDHFSNATITTTAMTRGEWDLLHRFAQEEGLLKVILSPDGGRTNFLGKLTVDVEDVGPLGVEKRSVGVRFWWQDKEIEEGRVQARIRRALAWVREKIGDLN</sequence>
<name>A0AAN6LZV3_9PLEO</name>
<keyword evidence="2" id="KW-1185">Reference proteome</keyword>
<gene>
    <name evidence="1" type="ORF">GRF29_77g1556424</name>
</gene>
<dbReference type="EMBL" id="WVTA01000007">
    <property type="protein sequence ID" value="KAK3208664.1"/>
    <property type="molecule type" value="Genomic_DNA"/>
</dbReference>
<organism evidence="1 2">
    <name type="scientific">Pseudopithomyces chartarum</name>
    <dbReference type="NCBI Taxonomy" id="1892770"/>
    <lineage>
        <taxon>Eukaryota</taxon>
        <taxon>Fungi</taxon>
        <taxon>Dikarya</taxon>
        <taxon>Ascomycota</taxon>
        <taxon>Pezizomycotina</taxon>
        <taxon>Dothideomycetes</taxon>
        <taxon>Pleosporomycetidae</taxon>
        <taxon>Pleosporales</taxon>
        <taxon>Massarineae</taxon>
        <taxon>Didymosphaeriaceae</taxon>
        <taxon>Pseudopithomyces</taxon>
    </lineage>
</organism>
<dbReference type="AlphaFoldDB" id="A0AAN6LZV3"/>
<comment type="caution">
    <text evidence="1">The sequence shown here is derived from an EMBL/GenBank/DDBJ whole genome shotgun (WGS) entry which is preliminary data.</text>
</comment>
<evidence type="ECO:0000313" key="1">
    <source>
        <dbReference type="EMBL" id="KAK3208664.1"/>
    </source>
</evidence>
<dbReference type="Proteomes" id="UP001280581">
    <property type="component" value="Unassembled WGS sequence"/>
</dbReference>
<reference evidence="1 2" key="1">
    <citation type="submission" date="2021-02" db="EMBL/GenBank/DDBJ databases">
        <title>Genome assembly of Pseudopithomyces chartarum.</title>
        <authorList>
            <person name="Jauregui R."/>
            <person name="Singh J."/>
            <person name="Voisey C."/>
        </authorList>
    </citation>
    <scope>NUCLEOTIDE SEQUENCE [LARGE SCALE GENOMIC DNA]</scope>
    <source>
        <strain evidence="1 2">AGR01</strain>
    </source>
</reference>
<protein>
    <submittedName>
        <fullName evidence="1">Uncharacterized protein</fullName>
    </submittedName>
</protein>
<evidence type="ECO:0000313" key="2">
    <source>
        <dbReference type="Proteomes" id="UP001280581"/>
    </source>
</evidence>